<keyword evidence="2" id="KW-1185">Reference proteome</keyword>
<protein>
    <submittedName>
        <fullName evidence="1">Uncharacterized protein</fullName>
    </submittedName>
</protein>
<name>A0ABV8NPY7_9SPHI</name>
<reference evidence="2" key="1">
    <citation type="journal article" date="2019" name="Int. J. Syst. Evol. Microbiol.">
        <title>The Global Catalogue of Microorganisms (GCM) 10K type strain sequencing project: providing services to taxonomists for standard genome sequencing and annotation.</title>
        <authorList>
            <consortium name="The Broad Institute Genomics Platform"/>
            <consortium name="The Broad Institute Genome Sequencing Center for Infectious Disease"/>
            <person name="Wu L."/>
            <person name="Ma J."/>
        </authorList>
    </citation>
    <scope>NUCLEOTIDE SEQUENCE [LARGE SCALE GENOMIC DNA]</scope>
    <source>
        <strain evidence="2">CCM 8689</strain>
    </source>
</reference>
<evidence type="ECO:0000313" key="1">
    <source>
        <dbReference type="EMBL" id="MFC4197890.1"/>
    </source>
</evidence>
<sequence>MNNFLPIENYQIIFLGGGKLVAIRIPDELIGLKFISSDETENIIYEQAIFHRKNKGEALTLIDKFTLLICFIKSI</sequence>
<dbReference type="RefSeq" id="WP_378961539.1">
    <property type="nucleotide sequence ID" value="NZ_JBHRXC010000016.1"/>
</dbReference>
<dbReference type="EMBL" id="JBHSBY010000130">
    <property type="protein sequence ID" value="MFC4197890.1"/>
    <property type="molecule type" value="Genomic_DNA"/>
</dbReference>
<comment type="caution">
    <text evidence="1">The sequence shown here is derived from an EMBL/GenBank/DDBJ whole genome shotgun (WGS) entry which is preliminary data.</text>
</comment>
<evidence type="ECO:0000313" key="2">
    <source>
        <dbReference type="Proteomes" id="UP001595792"/>
    </source>
</evidence>
<gene>
    <name evidence="1" type="ORF">ACFOUY_14390</name>
</gene>
<organism evidence="1 2">
    <name type="scientific">Pedobacter jamesrossensis</name>
    <dbReference type="NCBI Taxonomy" id="1908238"/>
    <lineage>
        <taxon>Bacteria</taxon>
        <taxon>Pseudomonadati</taxon>
        <taxon>Bacteroidota</taxon>
        <taxon>Sphingobacteriia</taxon>
        <taxon>Sphingobacteriales</taxon>
        <taxon>Sphingobacteriaceae</taxon>
        <taxon>Pedobacter</taxon>
    </lineage>
</organism>
<dbReference type="Proteomes" id="UP001595792">
    <property type="component" value="Unassembled WGS sequence"/>
</dbReference>
<proteinExistence type="predicted"/>
<accession>A0ABV8NPY7</accession>